<dbReference type="Gene3D" id="3.40.50.1580">
    <property type="entry name" value="Nucleoside phosphorylase domain"/>
    <property type="match status" value="1"/>
</dbReference>
<dbReference type="InterPro" id="IPR035994">
    <property type="entry name" value="Nucleoside_phosphorylase_sf"/>
</dbReference>
<dbReference type="GeneID" id="98139266"/>
<dbReference type="RefSeq" id="XP_070891115.1">
    <property type="nucleotide sequence ID" value="XM_071024194.1"/>
</dbReference>
<gene>
    <name evidence="2" type="ORF">BJX67DRAFT_101029</name>
</gene>
<accession>A0ABR4M6C5</accession>
<protein>
    <submittedName>
        <fullName evidence="2">Nucleoside phosphorylase domain-containing protein</fullName>
    </submittedName>
</protein>
<evidence type="ECO:0000313" key="2">
    <source>
        <dbReference type="EMBL" id="KAL2872136.1"/>
    </source>
</evidence>
<dbReference type="SUPFAM" id="SSF53167">
    <property type="entry name" value="Purine and uridine phosphorylases"/>
    <property type="match status" value="1"/>
</dbReference>
<dbReference type="Pfam" id="PF01048">
    <property type="entry name" value="PNP_UDP_1"/>
    <property type="match status" value="1"/>
</dbReference>
<dbReference type="Proteomes" id="UP001610432">
    <property type="component" value="Unassembled WGS sequence"/>
</dbReference>
<dbReference type="EMBL" id="JBFXLQ010000002">
    <property type="protein sequence ID" value="KAL2872136.1"/>
    <property type="molecule type" value="Genomic_DNA"/>
</dbReference>
<proteinExistence type="predicted"/>
<dbReference type="PANTHER" id="PTHR46082">
    <property type="entry name" value="ATP/GTP-BINDING PROTEIN-RELATED"/>
    <property type="match status" value="1"/>
</dbReference>
<reference evidence="2 3" key="1">
    <citation type="submission" date="2024-07" db="EMBL/GenBank/DDBJ databases">
        <title>Section-level genome sequencing and comparative genomics of Aspergillus sections Usti and Cavernicolus.</title>
        <authorList>
            <consortium name="Lawrence Berkeley National Laboratory"/>
            <person name="Nybo J.L."/>
            <person name="Vesth T.C."/>
            <person name="Theobald S."/>
            <person name="Frisvad J.C."/>
            <person name="Larsen T.O."/>
            <person name="Kjaerboelling I."/>
            <person name="Rothschild-Mancinelli K."/>
            <person name="Lyhne E.K."/>
            <person name="Kogle M.E."/>
            <person name="Barry K."/>
            <person name="Clum A."/>
            <person name="Na H."/>
            <person name="Ledsgaard L."/>
            <person name="Lin J."/>
            <person name="Lipzen A."/>
            <person name="Kuo A."/>
            <person name="Riley R."/>
            <person name="Mondo S."/>
            <person name="Labutti K."/>
            <person name="Haridas S."/>
            <person name="Pangalinan J."/>
            <person name="Salamov A.A."/>
            <person name="Simmons B.A."/>
            <person name="Magnuson J.K."/>
            <person name="Chen J."/>
            <person name="Drula E."/>
            <person name="Henrissat B."/>
            <person name="Wiebenga A."/>
            <person name="Lubbers R.J."/>
            <person name="Gomes A.C."/>
            <person name="Macurrencykelacurrency M.R."/>
            <person name="Stajich J."/>
            <person name="Grigoriev I.V."/>
            <person name="Mortensen U.H."/>
            <person name="De Vries R.P."/>
            <person name="Baker S.E."/>
            <person name="Andersen M.R."/>
        </authorList>
    </citation>
    <scope>NUCLEOTIDE SEQUENCE [LARGE SCALE GENOMIC DNA]</scope>
    <source>
        <strain evidence="2 3">CBS 449.75</strain>
    </source>
</reference>
<evidence type="ECO:0000259" key="1">
    <source>
        <dbReference type="Pfam" id="PF01048"/>
    </source>
</evidence>
<evidence type="ECO:0000313" key="3">
    <source>
        <dbReference type="Proteomes" id="UP001610432"/>
    </source>
</evidence>
<dbReference type="PANTHER" id="PTHR46082:SF11">
    <property type="entry name" value="AAA+ ATPASE DOMAIN-CONTAINING PROTEIN-RELATED"/>
    <property type="match status" value="1"/>
</dbReference>
<sequence>MLEELHEPLPARKYDDNTYVLGRICSHNVVITCLPTGAYGSITAAAVATRMLSTFQSIRFGLMAGIGGGVPSQADIRLGDVVVSKPTTHSRGVLQCSVDSGKTSSLNNPPQVLLNALSKLQASHIINGNRIPEFLSVMLEKYPLLRDSITPGERDRLFRAGYEHLTAPGSCNHCDERHMVVRAPRSSNSPRVHYGSIASVTRVVRHGAAKDRIAKRFGVICFETEAAGLMDRFPCLVNRGISDYADSHKNDHWQGYAAATAAAYTKELLSLITPREVSELDALS</sequence>
<dbReference type="InterPro" id="IPR000845">
    <property type="entry name" value="Nucleoside_phosphorylase_d"/>
</dbReference>
<keyword evidence="3" id="KW-1185">Reference proteome</keyword>
<organism evidence="2 3">
    <name type="scientific">Aspergillus lucknowensis</name>
    <dbReference type="NCBI Taxonomy" id="176173"/>
    <lineage>
        <taxon>Eukaryota</taxon>
        <taxon>Fungi</taxon>
        <taxon>Dikarya</taxon>
        <taxon>Ascomycota</taxon>
        <taxon>Pezizomycotina</taxon>
        <taxon>Eurotiomycetes</taxon>
        <taxon>Eurotiomycetidae</taxon>
        <taxon>Eurotiales</taxon>
        <taxon>Aspergillaceae</taxon>
        <taxon>Aspergillus</taxon>
        <taxon>Aspergillus subgen. Nidulantes</taxon>
    </lineage>
</organism>
<comment type="caution">
    <text evidence="2">The sequence shown here is derived from an EMBL/GenBank/DDBJ whole genome shotgun (WGS) entry which is preliminary data.</text>
</comment>
<dbReference type="InterPro" id="IPR053137">
    <property type="entry name" value="NLR-like"/>
</dbReference>
<name>A0ABR4M6C5_9EURO</name>
<feature type="domain" description="Nucleoside phosphorylase" evidence="1">
    <location>
        <begin position="15"/>
        <end position="262"/>
    </location>
</feature>